<keyword evidence="2 5" id="KW-0409">Iron storage</keyword>
<keyword evidence="4 5" id="KW-0408">Iron</keyword>
<comment type="function">
    <text evidence="5">Stores iron in a soluble, non-toxic, readily available form. Important for iron homeostasis. Iron is taken up in the ferrous form and deposited as ferric hydroxides after oxidation.</text>
</comment>
<dbReference type="Gene3D" id="1.20.1260.10">
    <property type="match status" value="1"/>
</dbReference>
<dbReference type="PANTHER" id="PTHR11431:SF75">
    <property type="entry name" value="FERRITIN"/>
    <property type="match status" value="1"/>
</dbReference>
<dbReference type="EMBL" id="OU963894">
    <property type="protein sequence ID" value="CAH0397470.1"/>
    <property type="molecule type" value="Genomic_DNA"/>
</dbReference>
<dbReference type="InterPro" id="IPR001519">
    <property type="entry name" value="Ferritin"/>
</dbReference>
<dbReference type="InterPro" id="IPR009040">
    <property type="entry name" value="Ferritin-like_diiron"/>
</dbReference>
<evidence type="ECO:0000256" key="5">
    <source>
        <dbReference type="RuleBase" id="RU361145"/>
    </source>
</evidence>
<dbReference type="EC" id="1.16.3.1" evidence="5"/>
<accession>A0ABN8APV7</accession>
<dbReference type="SUPFAM" id="SSF47240">
    <property type="entry name" value="Ferritin-like"/>
    <property type="match status" value="1"/>
</dbReference>
<dbReference type="Pfam" id="PF00210">
    <property type="entry name" value="Ferritin"/>
    <property type="match status" value="1"/>
</dbReference>
<evidence type="ECO:0000313" key="8">
    <source>
        <dbReference type="Proteomes" id="UP001153292"/>
    </source>
</evidence>
<dbReference type="Proteomes" id="UP001153292">
    <property type="component" value="Chromosome 1"/>
</dbReference>
<evidence type="ECO:0000259" key="6">
    <source>
        <dbReference type="PROSITE" id="PS50905"/>
    </source>
</evidence>
<comment type="catalytic activity">
    <reaction evidence="5">
        <text>4 Fe(2+) + O2 + 4 H(+) = 4 Fe(3+) + 2 H2O</text>
        <dbReference type="Rhea" id="RHEA:11148"/>
        <dbReference type="ChEBI" id="CHEBI:15377"/>
        <dbReference type="ChEBI" id="CHEBI:15378"/>
        <dbReference type="ChEBI" id="CHEBI:15379"/>
        <dbReference type="ChEBI" id="CHEBI:29033"/>
        <dbReference type="ChEBI" id="CHEBI:29034"/>
        <dbReference type="EC" id="1.16.3.1"/>
    </reaction>
</comment>
<evidence type="ECO:0000256" key="2">
    <source>
        <dbReference type="ARBA" id="ARBA00022434"/>
    </source>
</evidence>
<evidence type="ECO:0000313" key="7">
    <source>
        <dbReference type="EMBL" id="CAH0397470.1"/>
    </source>
</evidence>
<organism evidence="7 8">
    <name type="scientific">Chilo suppressalis</name>
    <name type="common">Asiatic rice borer moth</name>
    <dbReference type="NCBI Taxonomy" id="168631"/>
    <lineage>
        <taxon>Eukaryota</taxon>
        <taxon>Metazoa</taxon>
        <taxon>Ecdysozoa</taxon>
        <taxon>Arthropoda</taxon>
        <taxon>Hexapoda</taxon>
        <taxon>Insecta</taxon>
        <taxon>Pterygota</taxon>
        <taxon>Neoptera</taxon>
        <taxon>Endopterygota</taxon>
        <taxon>Lepidoptera</taxon>
        <taxon>Glossata</taxon>
        <taxon>Ditrysia</taxon>
        <taxon>Pyraloidea</taxon>
        <taxon>Crambidae</taxon>
        <taxon>Crambinae</taxon>
        <taxon>Chilo</taxon>
    </lineage>
</organism>
<dbReference type="InterPro" id="IPR009078">
    <property type="entry name" value="Ferritin-like_SF"/>
</dbReference>
<protein>
    <recommendedName>
        <fullName evidence="5">Ferritin</fullName>
        <ecNumber evidence="5">1.16.3.1</ecNumber>
    </recommendedName>
</protein>
<dbReference type="InterPro" id="IPR008331">
    <property type="entry name" value="Ferritin_DPS_dom"/>
</dbReference>
<keyword evidence="8" id="KW-1185">Reference proteome</keyword>
<dbReference type="InterPro" id="IPR012347">
    <property type="entry name" value="Ferritin-like"/>
</dbReference>
<feature type="domain" description="Ferritin-like diiron" evidence="6">
    <location>
        <begin position="37"/>
        <end position="183"/>
    </location>
</feature>
<reference evidence="7" key="1">
    <citation type="submission" date="2021-12" db="EMBL/GenBank/DDBJ databases">
        <authorList>
            <person name="King R."/>
        </authorList>
    </citation>
    <scope>NUCLEOTIDE SEQUENCE</scope>
</reference>
<evidence type="ECO:0000256" key="4">
    <source>
        <dbReference type="ARBA" id="ARBA00023004"/>
    </source>
</evidence>
<dbReference type="PROSITE" id="PS50905">
    <property type="entry name" value="FERRITIN_LIKE"/>
    <property type="match status" value="1"/>
</dbReference>
<comment type="similarity">
    <text evidence="1 5">Belongs to the ferritin family.</text>
</comment>
<dbReference type="PANTHER" id="PTHR11431">
    <property type="entry name" value="FERRITIN"/>
    <property type="match status" value="1"/>
</dbReference>
<keyword evidence="5" id="KW-0560">Oxidoreductase</keyword>
<keyword evidence="3 5" id="KW-0479">Metal-binding</keyword>
<gene>
    <name evidence="7" type="ORF">CHILSU_LOCUS541</name>
</gene>
<sequence>MFSLLLIHTKILNNIILSLKKSNSCSTQISRNKSYKCNYSIEVEEAVNRQIESEKQAALFYLDVATKFLHPSVSYIGAGGYFMKMYREELGHMKKLINYQLIRGGTPNINVISIDSNVTLLNAFTQALELEKNVTEQLGSLVCLAEKYYDHQCAEFVTSKFLSEQILAVNEIAHKIVHLNRVDRVEHCNFLILHDIGTKVSRQYSVFPPLALSLPAPLA</sequence>
<name>A0ABN8APV7_CHISP</name>
<evidence type="ECO:0000256" key="1">
    <source>
        <dbReference type="ARBA" id="ARBA00007513"/>
    </source>
</evidence>
<proteinExistence type="inferred from homology"/>
<evidence type="ECO:0000256" key="3">
    <source>
        <dbReference type="ARBA" id="ARBA00022723"/>
    </source>
</evidence>